<dbReference type="Gene3D" id="2.40.30.170">
    <property type="match status" value="1"/>
</dbReference>
<dbReference type="AlphaFoldDB" id="A0AB39VLU4"/>
<dbReference type="Gene3D" id="2.40.420.20">
    <property type="match status" value="1"/>
</dbReference>
<dbReference type="PANTHER" id="PTHR30469:SF36">
    <property type="entry name" value="BLL3903 PROTEIN"/>
    <property type="match status" value="1"/>
</dbReference>
<name>A0AB39VLU4_9GAMM</name>
<dbReference type="Pfam" id="PF25917">
    <property type="entry name" value="BSH_RND"/>
    <property type="match status" value="1"/>
</dbReference>
<dbReference type="Pfam" id="PF25876">
    <property type="entry name" value="HH_MFP_RND"/>
    <property type="match status" value="1"/>
</dbReference>
<sequence length="383" mass="40489">MSKTYGKSRRRGYVALAAVVVAIAAALYLSQTRTASAKVTKNSPIPIGIQSVQVQNLPISISEIGNVQALNTVNVKVRADGELQQVYFKEGQWVHAGDLLAQVDPKVYQAQVLLSKATMEKDQAQLASTMVDYTRARKLAAAGAGPTQNVDTLKAQVAALKAAIDGDKANLDIAQLQLGYTRITAPISGHAGQRQIDAGSIVHGSDANGLVTLTQMNPISVAFSVPQGELPAILKANANAPLTVIALTRDATQQIAHGRLSFIDSQVATDSGQIQLKANFTNDNNALWPGQLISVKLIEGEIPHALVVPVSAVQQGQQGNYVYAVKADNTVAVQWVKTGETVDNRQQIVEGLQPGQRVATSGQFRLASGDKVSALPPVTGARP</sequence>
<dbReference type="Gene3D" id="1.10.287.470">
    <property type="entry name" value="Helix hairpin bin"/>
    <property type="match status" value="1"/>
</dbReference>
<evidence type="ECO:0000259" key="9">
    <source>
        <dbReference type="Pfam" id="PF25944"/>
    </source>
</evidence>
<comment type="similarity">
    <text evidence="2">Belongs to the membrane fusion protein (MFP) (TC 8.A.1) family.</text>
</comment>
<dbReference type="InterPro" id="IPR058627">
    <property type="entry name" value="MdtA-like_C"/>
</dbReference>
<comment type="subcellular location">
    <subcellularLocation>
        <location evidence="1">Cell membrane</location>
    </subcellularLocation>
</comment>
<evidence type="ECO:0000256" key="3">
    <source>
        <dbReference type="ARBA" id="ARBA00022448"/>
    </source>
</evidence>
<dbReference type="RefSeq" id="WP_369788148.1">
    <property type="nucleotide sequence ID" value="NZ_CP165628.1"/>
</dbReference>
<dbReference type="GO" id="GO:1990281">
    <property type="term" value="C:efflux pump complex"/>
    <property type="evidence" value="ECO:0007669"/>
    <property type="project" value="TreeGrafter"/>
</dbReference>
<keyword evidence="3" id="KW-0813">Transport</keyword>
<evidence type="ECO:0000313" key="11">
    <source>
        <dbReference type="EMBL" id="XDU70662.1"/>
    </source>
</evidence>
<evidence type="ECO:0000259" key="8">
    <source>
        <dbReference type="Pfam" id="PF25917"/>
    </source>
</evidence>
<evidence type="ECO:0000259" key="7">
    <source>
        <dbReference type="Pfam" id="PF25876"/>
    </source>
</evidence>
<accession>A0AB39VLU4</accession>
<feature type="domain" description="Multidrug resistance protein MdtA-like C-terminal permuted SH3" evidence="10">
    <location>
        <begin position="305"/>
        <end position="362"/>
    </location>
</feature>
<evidence type="ECO:0000256" key="2">
    <source>
        <dbReference type="ARBA" id="ARBA00009477"/>
    </source>
</evidence>
<dbReference type="InterPro" id="IPR006143">
    <property type="entry name" value="RND_pump_MFP"/>
</dbReference>
<keyword evidence="6" id="KW-0472">Membrane</keyword>
<evidence type="ECO:0000259" key="10">
    <source>
        <dbReference type="Pfam" id="PF25967"/>
    </source>
</evidence>
<dbReference type="GO" id="GO:0015562">
    <property type="term" value="F:efflux transmembrane transporter activity"/>
    <property type="evidence" value="ECO:0007669"/>
    <property type="project" value="TreeGrafter"/>
</dbReference>
<gene>
    <name evidence="11" type="ORF">AB3G37_13815</name>
</gene>
<reference evidence="11" key="1">
    <citation type="submission" date="2024-07" db="EMBL/GenBank/DDBJ databases">
        <authorList>
            <person name="Biller S.J."/>
        </authorList>
    </citation>
    <scope>NUCLEOTIDE SEQUENCE</scope>
    <source>
        <strain evidence="11">WC2420</strain>
    </source>
</reference>
<evidence type="ECO:0000256" key="6">
    <source>
        <dbReference type="ARBA" id="ARBA00023136"/>
    </source>
</evidence>
<dbReference type="InterPro" id="IPR058625">
    <property type="entry name" value="MdtA-like_BSH"/>
</dbReference>
<dbReference type="Gene3D" id="2.40.50.100">
    <property type="match status" value="1"/>
</dbReference>
<keyword evidence="4" id="KW-1003">Cell membrane</keyword>
<organism evidence="11">
    <name type="scientific">Rouxiella sp. WC2420</name>
    <dbReference type="NCBI Taxonomy" id="3234145"/>
    <lineage>
        <taxon>Bacteria</taxon>
        <taxon>Pseudomonadati</taxon>
        <taxon>Pseudomonadota</taxon>
        <taxon>Gammaproteobacteria</taxon>
        <taxon>Enterobacterales</taxon>
        <taxon>Yersiniaceae</taxon>
        <taxon>Rouxiella</taxon>
    </lineage>
</organism>
<evidence type="ECO:0000256" key="4">
    <source>
        <dbReference type="ARBA" id="ARBA00022475"/>
    </source>
</evidence>
<dbReference type="SUPFAM" id="SSF111369">
    <property type="entry name" value="HlyD-like secretion proteins"/>
    <property type="match status" value="1"/>
</dbReference>
<dbReference type="InterPro" id="IPR058626">
    <property type="entry name" value="MdtA-like_b-barrel"/>
</dbReference>
<keyword evidence="5" id="KW-0997">Cell inner membrane</keyword>
<dbReference type="Pfam" id="PF25967">
    <property type="entry name" value="RND-MFP_C"/>
    <property type="match status" value="1"/>
</dbReference>
<protein>
    <submittedName>
        <fullName evidence="11">Efflux RND transporter periplasmic adaptor subunit</fullName>
    </submittedName>
</protein>
<dbReference type="Pfam" id="PF25944">
    <property type="entry name" value="Beta-barrel_RND"/>
    <property type="match status" value="1"/>
</dbReference>
<dbReference type="NCBIfam" id="TIGR01730">
    <property type="entry name" value="RND_mfp"/>
    <property type="match status" value="1"/>
</dbReference>
<dbReference type="PANTHER" id="PTHR30469">
    <property type="entry name" value="MULTIDRUG RESISTANCE PROTEIN MDTA"/>
    <property type="match status" value="1"/>
</dbReference>
<dbReference type="InterPro" id="IPR058624">
    <property type="entry name" value="MdtA-like_HH"/>
</dbReference>
<dbReference type="EMBL" id="CP165628">
    <property type="protein sequence ID" value="XDU70662.1"/>
    <property type="molecule type" value="Genomic_DNA"/>
</dbReference>
<proteinExistence type="inferred from homology"/>
<feature type="domain" description="Multidrug resistance protein MdtA-like barrel-sandwich hybrid" evidence="8">
    <location>
        <begin position="71"/>
        <end position="213"/>
    </location>
</feature>
<evidence type="ECO:0000256" key="1">
    <source>
        <dbReference type="ARBA" id="ARBA00004236"/>
    </source>
</evidence>
<evidence type="ECO:0000256" key="5">
    <source>
        <dbReference type="ARBA" id="ARBA00022519"/>
    </source>
</evidence>
<feature type="domain" description="Multidrug resistance protein MdtA-like alpha-helical hairpin" evidence="7">
    <location>
        <begin position="116"/>
        <end position="181"/>
    </location>
</feature>
<feature type="domain" description="Multidrug resistance protein MdtA-like beta-barrel" evidence="9">
    <location>
        <begin position="218"/>
        <end position="299"/>
    </location>
</feature>